<dbReference type="RefSeq" id="WP_386767473.1">
    <property type="nucleotide sequence ID" value="NZ_JBHSTI010000008.1"/>
</dbReference>
<evidence type="ECO:0000313" key="3">
    <source>
        <dbReference type="EMBL" id="MFC6238883.1"/>
    </source>
</evidence>
<comment type="caution">
    <text evidence="3">The sequence shown here is derived from an EMBL/GenBank/DDBJ whole genome shotgun (WGS) entry which is preliminary data.</text>
</comment>
<reference evidence="4" key="1">
    <citation type="journal article" date="2019" name="Int. J. Syst. Evol. Microbiol.">
        <title>The Global Catalogue of Microorganisms (GCM) 10K type strain sequencing project: providing services to taxonomists for standard genome sequencing and annotation.</title>
        <authorList>
            <consortium name="The Broad Institute Genomics Platform"/>
            <consortium name="The Broad Institute Genome Sequencing Center for Infectious Disease"/>
            <person name="Wu L."/>
            <person name="Ma J."/>
        </authorList>
    </citation>
    <scope>NUCLEOTIDE SEQUENCE [LARGE SCALE GENOMIC DNA]</scope>
    <source>
        <strain evidence="4">CGMCC 4.7317</strain>
    </source>
</reference>
<evidence type="ECO:0000256" key="1">
    <source>
        <dbReference type="ARBA" id="ARBA00022527"/>
    </source>
</evidence>
<protein>
    <submittedName>
        <fullName evidence="3">ATP-binding protein</fullName>
    </submittedName>
</protein>
<keyword evidence="1" id="KW-0418">Kinase</keyword>
<dbReference type="InterPro" id="IPR003594">
    <property type="entry name" value="HATPase_dom"/>
</dbReference>
<dbReference type="SUPFAM" id="SSF55874">
    <property type="entry name" value="ATPase domain of HSP90 chaperone/DNA topoisomerase II/histidine kinase"/>
    <property type="match status" value="1"/>
</dbReference>
<dbReference type="InterPro" id="IPR036890">
    <property type="entry name" value="HATPase_C_sf"/>
</dbReference>
<dbReference type="Proteomes" id="UP001596138">
    <property type="component" value="Unassembled WGS sequence"/>
</dbReference>
<sequence length="132" mass="14258">MTSTVIAGTRWVCLPASMDSPSRSRAFVREALVGWALRDLIDDAVLLVSELASNAVLHARTTMVVGACWTPSTRVLRVCVLDDDTDEPVQRHADPTATSGRGLEIVNRIASRWGVIQGADGKSVWFELVPAA</sequence>
<dbReference type="GO" id="GO:0005524">
    <property type="term" value="F:ATP binding"/>
    <property type="evidence" value="ECO:0007669"/>
    <property type="project" value="UniProtKB-KW"/>
</dbReference>
<evidence type="ECO:0000313" key="4">
    <source>
        <dbReference type="Proteomes" id="UP001596138"/>
    </source>
</evidence>
<dbReference type="Pfam" id="PF13581">
    <property type="entry name" value="HATPase_c_2"/>
    <property type="match status" value="1"/>
</dbReference>
<dbReference type="InterPro" id="IPR050267">
    <property type="entry name" value="Anti-sigma-factor_SerPK"/>
</dbReference>
<dbReference type="EMBL" id="JBHSTI010000008">
    <property type="protein sequence ID" value="MFC6238883.1"/>
    <property type="molecule type" value="Genomic_DNA"/>
</dbReference>
<accession>A0ABW1T4D4</accession>
<dbReference type="Gene3D" id="3.30.565.10">
    <property type="entry name" value="Histidine kinase-like ATPase, C-terminal domain"/>
    <property type="match status" value="1"/>
</dbReference>
<dbReference type="PANTHER" id="PTHR35526:SF3">
    <property type="entry name" value="ANTI-SIGMA-F FACTOR RSBW"/>
    <property type="match status" value="1"/>
</dbReference>
<dbReference type="PANTHER" id="PTHR35526">
    <property type="entry name" value="ANTI-SIGMA-F FACTOR RSBW-RELATED"/>
    <property type="match status" value="1"/>
</dbReference>
<gene>
    <name evidence="3" type="ORF">ACFQGU_13420</name>
</gene>
<feature type="domain" description="Histidine kinase/HSP90-like ATPase" evidence="2">
    <location>
        <begin position="23"/>
        <end position="126"/>
    </location>
</feature>
<keyword evidence="3" id="KW-0547">Nucleotide-binding</keyword>
<evidence type="ECO:0000259" key="2">
    <source>
        <dbReference type="Pfam" id="PF13581"/>
    </source>
</evidence>
<name>A0ABW1T4D4_9ACTN</name>
<keyword evidence="4" id="KW-1185">Reference proteome</keyword>
<dbReference type="CDD" id="cd16936">
    <property type="entry name" value="HATPase_RsbW-like"/>
    <property type="match status" value="1"/>
</dbReference>
<keyword evidence="3" id="KW-0067">ATP-binding</keyword>
<proteinExistence type="predicted"/>
<keyword evidence="1" id="KW-0723">Serine/threonine-protein kinase</keyword>
<keyword evidence="1" id="KW-0808">Transferase</keyword>
<organism evidence="3 4">
    <name type="scientific">Longivirga aurantiaca</name>
    <dbReference type="NCBI Taxonomy" id="1837743"/>
    <lineage>
        <taxon>Bacteria</taxon>
        <taxon>Bacillati</taxon>
        <taxon>Actinomycetota</taxon>
        <taxon>Actinomycetes</taxon>
        <taxon>Sporichthyales</taxon>
        <taxon>Sporichthyaceae</taxon>
        <taxon>Longivirga</taxon>
    </lineage>
</organism>